<protein>
    <submittedName>
        <fullName evidence="4">13542_t:CDS:1</fullName>
    </submittedName>
</protein>
<dbReference type="CDD" id="cd16442">
    <property type="entry name" value="BPL"/>
    <property type="match status" value="1"/>
</dbReference>
<accession>A0A9N9H4D7</accession>
<gene>
    <name evidence="4" type="ORF">AMORRO_LOCUS9824</name>
</gene>
<evidence type="ECO:0000256" key="2">
    <source>
        <dbReference type="ARBA" id="ARBA00022598"/>
    </source>
</evidence>
<keyword evidence="2" id="KW-0436">Ligase</keyword>
<name>A0A9N9H4D7_9GLOM</name>
<comment type="similarity">
    <text evidence="1">Belongs to the biotin--protein ligase family.</text>
</comment>
<dbReference type="Proteomes" id="UP000789342">
    <property type="component" value="Unassembled WGS sequence"/>
</dbReference>
<evidence type="ECO:0000256" key="1">
    <source>
        <dbReference type="ARBA" id="ARBA00009934"/>
    </source>
</evidence>
<proteinExistence type="inferred from homology"/>
<feature type="domain" description="BPL/LPL catalytic" evidence="3">
    <location>
        <begin position="190"/>
        <end position="399"/>
    </location>
</feature>
<reference evidence="4" key="1">
    <citation type="submission" date="2021-06" db="EMBL/GenBank/DDBJ databases">
        <authorList>
            <person name="Kallberg Y."/>
            <person name="Tangrot J."/>
            <person name="Rosling A."/>
        </authorList>
    </citation>
    <scope>NUCLEOTIDE SEQUENCE</scope>
    <source>
        <strain evidence="4">CL551</strain>
    </source>
</reference>
<sequence>DTELKSLPQEIYLNSDGYFGDVESYSNVIPLATFKDHDHAAVIKCDLGLGKAILCGVDPFSPFTNDQDNDGKGDEYTVRKQFIRSLLSVLGIVSTDISIPNLSKEIYLRALRPASRDNLLHNIKQLEESDGTIKAEYNSFQVIRSNENEDFTNNNSDSQMLNIMADDELPSLSHFDFEKYFRSLSNARHSTDAYKFRELEFGSLILYGEVLESTQTLLEKNIKFTKQLPNGFVTVATQQTQGHGRGGNTWISPPGCLQFSFVMRHSVKLQSAPVVFIQYLLSLSVVEAVRTKPGYEEIPLKLKWPNDIYAEIIDSSSKLPKLIKIGGVLVKSEFFNNEFLLISGCGANLDNAAPTTSINQLIQNYNQSQHVSKQLRPLSQEELLAEILVEFEMLYKEFCERGYESFLDVYYKRWLHRTNVPEDRSNRNRLIDDEAKRIVVSLAVGAASLISVPPVATVANTLVTHAIDVINGDAEYPGERLMNIRPNHVNDVVGLARNQVRRFLGNH</sequence>
<dbReference type="SUPFAM" id="SSF55681">
    <property type="entry name" value="Class II aaRS and biotin synthetases"/>
    <property type="match status" value="1"/>
</dbReference>
<dbReference type="InterPro" id="IPR004143">
    <property type="entry name" value="BPL_LPL_catalytic"/>
</dbReference>
<dbReference type="EMBL" id="CAJVPV010010100">
    <property type="protein sequence ID" value="CAG8647968.1"/>
    <property type="molecule type" value="Genomic_DNA"/>
</dbReference>
<dbReference type="GO" id="GO:0004077">
    <property type="term" value="F:biotin--[biotin carboxyl-carrier protein] ligase activity"/>
    <property type="evidence" value="ECO:0007669"/>
    <property type="project" value="InterPro"/>
</dbReference>
<evidence type="ECO:0000313" key="4">
    <source>
        <dbReference type="EMBL" id="CAG8647968.1"/>
    </source>
</evidence>
<evidence type="ECO:0000313" key="5">
    <source>
        <dbReference type="Proteomes" id="UP000789342"/>
    </source>
</evidence>
<dbReference type="Gene3D" id="3.30.930.10">
    <property type="entry name" value="Bira Bifunctional Protein, Domain 2"/>
    <property type="match status" value="1"/>
</dbReference>
<dbReference type="AlphaFoldDB" id="A0A9N9H4D7"/>
<organism evidence="4 5">
    <name type="scientific">Acaulospora morrowiae</name>
    <dbReference type="NCBI Taxonomy" id="94023"/>
    <lineage>
        <taxon>Eukaryota</taxon>
        <taxon>Fungi</taxon>
        <taxon>Fungi incertae sedis</taxon>
        <taxon>Mucoromycota</taxon>
        <taxon>Glomeromycotina</taxon>
        <taxon>Glomeromycetes</taxon>
        <taxon>Diversisporales</taxon>
        <taxon>Acaulosporaceae</taxon>
        <taxon>Acaulospora</taxon>
    </lineage>
</organism>
<evidence type="ECO:0000259" key="3">
    <source>
        <dbReference type="PROSITE" id="PS51733"/>
    </source>
</evidence>
<dbReference type="InterPro" id="IPR004408">
    <property type="entry name" value="Biotin_CoA_COase_ligase"/>
</dbReference>
<dbReference type="Pfam" id="PF03099">
    <property type="entry name" value="BPL_LplA_LipB"/>
    <property type="match status" value="1"/>
</dbReference>
<dbReference type="PROSITE" id="PS51733">
    <property type="entry name" value="BPL_LPL_CATALYTIC"/>
    <property type="match status" value="1"/>
</dbReference>
<dbReference type="GO" id="GO:0005737">
    <property type="term" value="C:cytoplasm"/>
    <property type="evidence" value="ECO:0007669"/>
    <property type="project" value="TreeGrafter"/>
</dbReference>
<dbReference type="PANTHER" id="PTHR12835:SF5">
    <property type="entry name" value="BIOTIN--PROTEIN LIGASE"/>
    <property type="match status" value="1"/>
</dbReference>
<feature type="non-terminal residue" evidence="4">
    <location>
        <position position="507"/>
    </location>
</feature>
<dbReference type="OrthoDB" id="10250105at2759"/>
<comment type="caution">
    <text evidence="4">The sequence shown here is derived from an EMBL/GenBank/DDBJ whole genome shotgun (WGS) entry which is preliminary data.</text>
</comment>
<dbReference type="InterPro" id="IPR045864">
    <property type="entry name" value="aa-tRNA-synth_II/BPL/LPL"/>
</dbReference>
<dbReference type="PANTHER" id="PTHR12835">
    <property type="entry name" value="BIOTIN PROTEIN LIGASE"/>
    <property type="match status" value="1"/>
</dbReference>
<dbReference type="NCBIfam" id="TIGR00121">
    <property type="entry name" value="birA_ligase"/>
    <property type="match status" value="1"/>
</dbReference>
<keyword evidence="5" id="KW-1185">Reference proteome</keyword>